<organism evidence="2 3">
    <name type="scientific">Verticillium nonalfalfae</name>
    <dbReference type="NCBI Taxonomy" id="1051616"/>
    <lineage>
        <taxon>Eukaryota</taxon>
        <taxon>Fungi</taxon>
        <taxon>Dikarya</taxon>
        <taxon>Ascomycota</taxon>
        <taxon>Pezizomycotina</taxon>
        <taxon>Sordariomycetes</taxon>
        <taxon>Hypocreomycetidae</taxon>
        <taxon>Glomerellales</taxon>
        <taxon>Plectosphaerellaceae</taxon>
        <taxon>Verticillium</taxon>
    </lineage>
</organism>
<sequence length="913" mass="98430">MCHVGDIICFFCDTKIATNALIQRCEAYALKCFGLQEIEEEEIQTHWQDFSCFLPRDTPVPVFDYEECPFKRVGSFKVYDYPCPNPACKKRLTQPSVNKIPRTTLRNCDWVSNFYASGLMPIVQWFNTYLANCNERNNIHRQLIAPHAVNTHMTPLETIAGPVYRDLTAEELVKHAMGQERNLPNGMTGTYVDSIPVKTTPAADVVCDDDGSLFGDDGQDTNFASLTPSEPEAVINSSSTNYHPDPRPDWYDAAGEADLSMAASQPGKNYATANSTQAVVASLSSQTPGQGHTDSGEISFEFEDVTFCGDEDEQGELTSVVPPQAATVLVTPDPPAFHPQQQAKKAQRQPPLPIAIPRVPLMANSILVSGDVQSFSQNLRAGGSGAVSRTGKAPEHGYHDNAALAGVLPLALPTGGTSDVTVVTSARNYESPSKDGKKTTKSKKKGRTSVDSAAANKRQQALLKSLAESEAARMRKNGAAAAANSTTWQFSGSVSPVKCRRTFSPDLMVQADMKVNPGNYITEPHVNQSPAQPSGFNVVVDTAFNSSNVQGSVSCSMAPIQSNKGFINDPPAQGHATTSTIHDSPTGPPRFHQGSTQVINYQPQHLQGNSFQHDRGSHHGCNSSPAGAHPAMNLDGQQHSNDFFCHGGIANKHNGNPEGGFIDNPIQHNFPTGGEQNVPHDAANPISMDTTNSDIAIDPRLWEASRVAYLNDTTDAELASMGFVRANALPTPQSAEKLAANTSQYPESNVGTWVQQNSPTFGSSSSGGCISPFKGHHIGTAGGDIDDHAWDAVDLGNKSQPSRRTSKKRKSSKASCLDLYGPTTEQPPPIMTEAMREALVSQGSGGATAPIGNMAEPIAAAEGSIVENRAQMERMELVRVIQEEQRKFQEQQKADWEAFELRIQHILQGHGGQ</sequence>
<dbReference type="GeneID" id="39608553"/>
<proteinExistence type="predicted"/>
<feature type="region of interest" description="Disordered" evidence="1">
    <location>
        <begin position="794"/>
        <end position="827"/>
    </location>
</feature>
<evidence type="ECO:0000313" key="2">
    <source>
        <dbReference type="EMBL" id="RNJ51970.1"/>
    </source>
</evidence>
<dbReference type="RefSeq" id="XP_028490128.1">
    <property type="nucleotide sequence ID" value="XM_028639029.1"/>
</dbReference>
<comment type="caution">
    <text evidence="2">The sequence shown here is derived from an EMBL/GenBank/DDBJ whole genome shotgun (WGS) entry which is preliminary data.</text>
</comment>
<dbReference type="AlphaFoldDB" id="A0A3M9XYK4"/>
<protein>
    <submittedName>
        <fullName evidence="2">Uncharacterized protein</fullName>
    </submittedName>
</protein>
<evidence type="ECO:0000313" key="3">
    <source>
        <dbReference type="Proteomes" id="UP000267145"/>
    </source>
</evidence>
<dbReference type="Proteomes" id="UP000267145">
    <property type="component" value="Unassembled WGS sequence"/>
</dbReference>
<reference evidence="2 3" key="1">
    <citation type="submission" date="2018-10" db="EMBL/GenBank/DDBJ databases">
        <title>Genome sequence of Verticillium nonalfalfae VnAa140.</title>
        <authorList>
            <person name="Stajich J.E."/>
            <person name="Kasson M.T."/>
        </authorList>
    </citation>
    <scope>NUCLEOTIDE SEQUENCE [LARGE SCALE GENOMIC DNA]</scope>
    <source>
        <strain evidence="2 3">VnAa140</strain>
    </source>
</reference>
<feature type="region of interest" description="Disordered" evidence="1">
    <location>
        <begin position="425"/>
        <end position="458"/>
    </location>
</feature>
<keyword evidence="3" id="KW-1185">Reference proteome</keyword>
<gene>
    <name evidence="2" type="ORF">D7B24_004864</name>
</gene>
<accession>A0A3M9XYK4</accession>
<dbReference type="EMBL" id="RBVV01000288">
    <property type="protein sequence ID" value="RNJ51970.1"/>
    <property type="molecule type" value="Genomic_DNA"/>
</dbReference>
<name>A0A3M9XYK4_9PEZI</name>
<evidence type="ECO:0000256" key="1">
    <source>
        <dbReference type="SAM" id="MobiDB-lite"/>
    </source>
</evidence>